<sequence>MAANPSTWERVRSSSTGCDATTEKAATGAGASYHLVATVNGVKSESVQFILN</sequence>
<feature type="compositionally biased region" description="Polar residues" evidence="1">
    <location>
        <begin position="1"/>
        <end position="19"/>
    </location>
</feature>
<accession>A0A6J6IPS3</accession>
<name>A0A6J6IPS3_9ZZZZ</name>
<evidence type="ECO:0000256" key="1">
    <source>
        <dbReference type="SAM" id="MobiDB-lite"/>
    </source>
</evidence>
<reference evidence="2" key="1">
    <citation type="submission" date="2020-05" db="EMBL/GenBank/DDBJ databases">
        <authorList>
            <person name="Chiriac C."/>
            <person name="Salcher M."/>
            <person name="Ghai R."/>
            <person name="Kavagutti S V."/>
        </authorList>
    </citation>
    <scope>NUCLEOTIDE SEQUENCE</scope>
</reference>
<dbReference type="AlphaFoldDB" id="A0A6J6IPS3"/>
<protein>
    <submittedName>
        <fullName evidence="2">Unannotated protein</fullName>
    </submittedName>
</protein>
<feature type="region of interest" description="Disordered" evidence="1">
    <location>
        <begin position="1"/>
        <end position="21"/>
    </location>
</feature>
<proteinExistence type="predicted"/>
<dbReference type="EMBL" id="CAEZVN010000013">
    <property type="protein sequence ID" value="CAB4626647.1"/>
    <property type="molecule type" value="Genomic_DNA"/>
</dbReference>
<organism evidence="2">
    <name type="scientific">freshwater metagenome</name>
    <dbReference type="NCBI Taxonomy" id="449393"/>
    <lineage>
        <taxon>unclassified sequences</taxon>
        <taxon>metagenomes</taxon>
        <taxon>ecological metagenomes</taxon>
    </lineage>
</organism>
<gene>
    <name evidence="2" type="ORF">UFOPK2001_00259</name>
</gene>
<evidence type="ECO:0000313" key="2">
    <source>
        <dbReference type="EMBL" id="CAB4626647.1"/>
    </source>
</evidence>